<gene>
    <name evidence="1" type="ORF">DPBNPPHM_00458</name>
</gene>
<accession>A0A5S9N0Y7</accession>
<dbReference type="AlphaFoldDB" id="A0A5S9N0Y7"/>
<reference evidence="1 2" key="1">
    <citation type="submission" date="2019-11" db="EMBL/GenBank/DDBJ databases">
        <authorList>
            <person name="Holert J."/>
        </authorList>
    </citation>
    <scope>NUCLEOTIDE SEQUENCE [LARGE SCALE GENOMIC DNA]</scope>
    <source>
        <strain evidence="1">BC5_2</strain>
    </source>
</reference>
<organism evidence="1 2">
    <name type="scientific">BD1-7 clade bacterium</name>
    <dbReference type="NCBI Taxonomy" id="2029982"/>
    <lineage>
        <taxon>Bacteria</taxon>
        <taxon>Pseudomonadati</taxon>
        <taxon>Pseudomonadota</taxon>
        <taxon>Gammaproteobacteria</taxon>
        <taxon>Cellvibrionales</taxon>
        <taxon>Spongiibacteraceae</taxon>
        <taxon>BD1-7 clade</taxon>
    </lineage>
</organism>
<dbReference type="EMBL" id="CACSII010000001">
    <property type="protein sequence ID" value="CAA0082420.1"/>
    <property type="molecule type" value="Genomic_DNA"/>
</dbReference>
<protein>
    <recommendedName>
        <fullName evidence="3">GTPase</fullName>
    </recommendedName>
</protein>
<evidence type="ECO:0000313" key="1">
    <source>
        <dbReference type="EMBL" id="CAA0082420.1"/>
    </source>
</evidence>
<name>A0A5S9N0Y7_9GAMM</name>
<evidence type="ECO:0008006" key="3">
    <source>
        <dbReference type="Google" id="ProtNLM"/>
    </source>
</evidence>
<dbReference type="Proteomes" id="UP000434580">
    <property type="component" value="Unassembled WGS sequence"/>
</dbReference>
<evidence type="ECO:0000313" key="2">
    <source>
        <dbReference type="Proteomes" id="UP000434580"/>
    </source>
</evidence>
<proteinExistence type="predicted"/>
<sequence>MINRIAPVANFGECDDFSAVIYVYGKASEFMKSPVQDSILNIKEPVSKRLSFADANKHALEQWVNNLPVADLSASLKMLFSALKEVNQLQATPAIRLDLLETLRQPLFLALERLSRHFLNQPVLLPERPEKIATLHQNVLTELANGYMLTAKQSQAKMSALLKKPSAALASAVYEALEVMRHQLFCDYQLYRAENKGFWRKIHHLYQIAHSFKLHEKVIRHEYGHSIDSKYRELLLWGSIKANQLRQDDLRRLLPLVSDWALKVSIAPLSEQQSSLIIEPTADHGPVFLRFFQGNQSARASSLETAELIDHLKALKDPLLVNNNPKEKLPENLLNHLILAWGVVSDRTFMRLESNSQLTMCIGLSTTHYFVAEKTPFGQLVLGNEDERVTMQADAETLALLDENALPPDGSDPRFQGREFQSDVEDKDVWNETYFHTANKKVEENKQAAQVEMESIVYHMRQGLTQSNISADQYQHYDVNIINMSPGGYCLGWEDIAPSAVKAGEIIGIKTDLYKHWHIGAIRWVKQFDNKSLRIGVELISPSATAFGAKRVTDSGADDTAYLRVLYLPEVKANGHPPTLITPTLSFREGQHLVLVKKGRETPIILEKLITSSGCFSQFSFSQTKPLARPKASGNITDAVDETADTEANNDSVWELL</sequence>